<protein>
    <submittedName>
        <fullName evidence="4">Uncharacterized protein</fullName>
    </submittedName>
</protein>
<feature type="region of interest" description="Disordered" evidence="3">
    <location>
        <begin position="1106"/>
        <end position="1130"/>
    </location>
</feature>
<feature type="compositionally biased region" description="Basic and acidic residues" evidence="3">
    <location>
        <begin position="293"/>
        <end position="302"/>
    </location>
</feature>
<feature type="region of interest" description="Disordered" evidence="3">
    <location>
        <begin position="269"/>
        <end position="407"/>
    </location>
</feature>
<feature type="compositionally biased region" description="Acidic residues" evidence="3">
    <location>
        <begin position="2493"/>
        <end position="2503"/>
    </location>
</feature>
<organism evidence="4 5">
    <name type="scientific">Thelonectria olida</name>
    <dbReference type="NCBI Taxonomy" id="1576542"/>
    <lineage>
        <taxon>Eukaryota</taxon>
        <taxon>Fungi</taxon>
        <taxon>Dikarya</taxon>
        <taxon>Ascomycota</taxon>
        <taxon>Pezizomycotina</taxon>
        <taxon>Sordariomycetes</taxon>
        <taxon>Hypocreomycetidae</taxon>
        <taxon>Hypocreales</taxon>
        <taxon>Nectriaceae</taxon>
        <taxon>Thelonectria</taxon>
    </lineage>
</organism>
<dbReference type="GO" id="GO:0005856">
    <property type="term" value="C:cytoskeleton"/>
    <property type="evidence" value="ECO:0007669"/>
    <property type="project" value="TreeGrafter"/>
</dbReference>
<feature type="region of interest" description="Disordered" evidence="3">
    <location>
        <begin position="706"/>
        <end position="880"/>
    </location>
</feature>
<comment type="caution">
    <text evidence="4">The sequence shown here is derived from an EMBL/GenBank/DDBJ whole genome shotgun (WGS) entry which is preliminary data.</text>
</comment>
<feature type="compositionally biased region" description="Polar residues" evidence="3">
    <location>
        <begin position="867"/>
        <end position="876"/>
    </location>
</feature>
<feature type="compositionally biased region" description="Polar residues" evidence="3">
    <location>
        <begin position="1110"/>
        <end position="1128"/>
    </location>
</feature>
<dbReference type="PANTHER" id="PTHR32083:SF0">
    <property type="entry name" value="CILIA AND FLAGELLA-ASSOCIATED PROTEIN 58"/>
    <property type="match status" value="1"/>
</dbReference>
<feature type="compositionally biased region" description="Polar residues" evidence="3">
    <location>
        <begin position="892"/>
        <end position="901"/>
    </location>
</feature>
<feature type="coiled-coil region" evidence="2">
    <location>
        <begin position="2302"/>
        <end position="2329"/>
    </location>
</feature>
<sequence>MQAEVQWRSVSGQVRTSVPVRWSPSPSNHSPDVFPNGRAQEYAASAPWPSLVTEIGFVVATDLERRDIRDSAAGDLSFVCTDLNRLVPFQVSVTTSPPRSPAAAPPAAAPAQEGFGASPPRPAVPASPALSTASTIDGEEEDIELLPALPPLPAPRLPERALELLRTPPPGVVDDNQFGTASWGSPYPQSDQNLRRQSFSSEGSDDSPIHQLDIETPYLRPVPELLRSQTEPQSSVSAAAAVLANRARRPTLGLTEDWIRTHTTDDLHNSESRHWFSDGSGSEHSSLSGSERGWQEEGDFRTPRAAPKSINVPREGSRHRPRARSSIETLKAEDPLSPPKTGQNNSMATSEAAPATHDAVSDRSQAASTQEAPVAESPKKRTPSLKGEPKMPATPIKGNQKPLPKEPTISAMTSRIKKKVPWKGKNIMVLLPRDQERGMPGKAPFPLRQDEIQRMFASWEELGYDIEGFDLEVEEYQPEGTHDSQTRDTWPNFEELDQERAERVFKVTLPDLNAWKEYENELQEAKLRALGVSFGDDDPPPPSISPITTDPSRQPSVQYPPLPFSPPIPTSSASSNHGLPGFPLVGQFVPGRSSAGQSPALPQGVSPGPFGAPGKYNPRQSISFPASASPFMPQSQQGWGSQAGILQGLSRHDSPSMMNLNGMMSPQSPFGAESPGFNMHQRHQSLQYPMLPHQQSFPFLQPARASPRLQEVREDEEEPQQLPSKSPSKTPEPPQQQQQNPDGLQAEIDDAEYHLEEQLRNQLEHEDYNPQPQAQAPVPTAEPFVPAHERQTSEHFPVPERFANEPTKPLVLHHPRPHSRGHSLSQPYFRDQIEAQAQETREEENAGQFRSLNEIPETQKADESYEIETNPSNLGTPVQDFEFSTAFGGHQKSFSTVSNPWNDAVSASSDAPRRSSHSSKPSLSKLNVQAPEFKFNPGQSSFTPVKTTFDPSKSSFDPSKSSFNPTQSSFNPTQSSFNPMQSSFNPAQSGFTPRQSSFNPTQSSFNPTQNSFTPGQSGFNPTQSSFTPGQSSFTPGQYSFSGANFQPAEYQPAVFQAGVSNSVSSPPANPLGFVTPAKVNVNAPSFSPGQSDFSFSASGPKFNPDAPTFTPLSDSVHSPVSGSESVGNRGSIFGSIDLTTSGPLLSKKSNKAVPIVRPNISSPMADSPRIEVEFQEDPDGRLIDESRFKRAKSSAHEGDDVPLFAEQPPHDDIPYGEPKAEEHVRDEPSGTEAEHALPIDTSLSSITSNQIDTKATTATPSESSPGEDDANRWEPFEFRSKNEIMNFNDARPFGEEAFQHGHKKTLSAAAQPFIPGVGSYGSVSHTDRELSEADVSPIVSPIAPARSAPGIGASRFSSGQSEKRTASGLSSSRFADKPKGLAASRFAKSPSPEQQPHVVDPVGDVIESVEHEEGIPMSATALPSNGDGLREPTFEEIDAVMDQFIDDPSMGVNKLVDAPKWQQESPTRNLSIADVANSPYRLEPGVEQYTRDETSLTPREYHPLPAAAAQPMLSTELEDPFVDPPELTRTPEDAEADSQPPSDWDGAFTEDEHDKLENRAQFFDGRVNEVVGNLLAARLEPLEKTLFSIQQVLATRARRTPSSRRDMRSVSAELLQQSDADDEDEEPIPRRSMSPRRDRRFDQIRIAVMEALNAQQRNQAAVSPPAQDATVAPAAILAALDEMKNSLSSNVRIGDDLKKVIEAAVESRIPAAPKPEEVHSAELEEMQAKLMDLEHKLYFEQTKVENEVAERRAAEDFAAELMRKLQAAETRVEVEIINRSVFDQRVHDLEDRVRQNEKQSEDAINARRIAEDSLTEARCRHEAAAEEANRLRESLEQRDLKLRSVEQANSKSSMRMALLEAAQNNNAQSMTDMTNKCNAMDTELRDVRQDNHHWRAEFERADESARQKSSELTRALEENQHMQRSLATLTTQLEENDRLRESWRGKFISLQEDMGKAAREIAEDNARRIKTHQAMVARQEVLDARLQAEAKTRERLEVEMERLQANERSGMRAVNECKRLEGIIDELKTENHKLEQSAKRYQREFEEARESGLSEVKRTRMALQTEVDSANNQVNFIREELEEQNSKLRAELDNVKLEADTAKAQNEMFLEEVETTKSAEIEELKRKHQNEMEDLQTRHERQVSNAQEDAHSTEQRLLERLSLSASKTEHLQDRILHLEDKLEIAKQAAAAAAQAAKSAGVDAGLATVVAHPKSAASNSSEPPEKISPQALRESIMVLQEQLQAREQRIEELEHSVSKADPDAAAKISKRDDEISWLRELLEVRHENLQDIITAISSDRYDRNAVKDAAIRLKANLQMEEQERERAMNGGSAINLPNIAQTIQAATPRVAQAVGPIAAAWGNWRKSNQSSFSGLSGVLSSPAAGRNATPSRSSPTPPNNLLGGLLTPPASHLRQTSPMENGKPQPTAFASTGRRYPSNGSAHISARARGISNTSQRTDMSGRGTPPMKHSNPEPRTPPMMPSHGYDSDAQLGDFDDQDFFEED</sequence>
<evidence type="ECO:0000313" key="4">
    <source>
        <dbReference type="EMBL" id="KAH6894137.1"/>
    </source>
</evidence>
<feature type="region of interest" description="Disordered" evidence="3">
    <location>
        <begin position="532"/>
        <end position="557"/>
    </location>
</feature>
<feature type="compositionally biased region" description="Polar residues" evidence="3">
    <location>
        <begin position="963"/>
        <end position="1040"/>
    </location>
</feature>
<dbReference type="PANTHER" id="PTHR32083">
    <property type="entry name" value="CILIA AND FLAGELLA-ASSOCIATED PROTEIN 58-RELATED"/>
    <property type="match status" value="1"/>
</dbReference>
<feature type="region of interest" description="Disordered" evidence="3">
    <location>
        <begin position="659"/>
        <end position="678"/>
    </location>
</feature>
<feature type="region of interest" description="Disordered" evidence="3">
    <location>
        <begin position="1313"/>
        <end position="1431"/>
    </location>
</feature>
<name>A0A9P9AS63_9HYPO</name>
<feature type="region of interest" description="Disordered" evidence="3">
    <location>
        <begin position="1155"/>
        <end position="1277"/>
    </location>
</feature>
<dbReference type="OrthoDB" id="1293114at2759"/>
<evidence type="ECO:0000256" key="1">
    <source>
        <dbReference type="ARBA" id="ARBA00023054"/>
    </source>
</evidence>
<feature type="coiled-coil region" evidence="2">
    <location>
        <begin position="1716"/>
        <end position="1834"/>
    </location>
</feature>
<proteinExistence type="predicted"/>
<feature type="compositionally biased region" description="Polar residues" evidence="3">
    <location>
        <begin position="659"/>
        <end position="668"/>
    </location>
</feature>
<feature type="compositionally biased region" description="Basic and acidic residues" evidence="3">
    <location>
        <begin position="1168"/>
        <end position="1199"/>
    </location>
</feature>
<feature type="compositionally biased region" description="Low complexity" evidence="3">
    <location>
        <begin position="277"/>
        <end position="292"/>
    </location>
</feature>
<reference evidence="4 5" key="1">
    <citation type="journal article" date="2021" name="Nat. Commun.">
        <title>Genetic determinants of endophytism in the Arabidopsis root mycobiome.</title>
        <authorList>
            <person name="Mesny F."/>
            <person name="Miyauchi S."/>
            <person name="Thiergart T."/>
            <person name="Pickel B."/>
            <person name="Atanasova L."/>
            <person name="Karlsson M."/>
            <person name="Huettel B."/>
            <person name="Barry K.W."/>
            <person name="Haridas S."/>
            <person name="Chen C."/>
            <person name="Bauer D."/>
            <person name="Andreopoulos W."/>
            <person name="Pangilinan J."/>
            <person name="LaButti K."/>
            <person name="Riley R."/>
            <person name="Lipzen A."/>
            <person name="Clum A."/>
            <person name="Drula E."/>
            <person name="Henrissat B."/>
            <person name="Kohler A."/>
            <person name="Grigoriev I.V."/>
            <person name="Martin F.M."/>
            <person name="Hacquard S."/>
        </authorList>
    </citation>
    <scope>NUCLEOTIDE SEQUENCE [LARGE SCALE GENOMIC DNA]</scope>
    <source>
        <strain evidence="4 5">MPI-CAGE-CH-0241</strain>
    </source>
</reference>
<feature type="compositionally biased region" description="Polar residues" evidence="3">
    <location>
        <begin position="362"/>
        <end position="371"/>
    </location>
</feature>
<evidence type="ECO:0000256" key="3">
    <source>
        <dbReference type="SAM" id="MobiDB-lite"/>
    </source>
</evidence>
<dbReference type="Proteomes" id="UP000777438">
    <property type="component" value="Unassembled WGS sequence"/>
</dbReference>
<feature type="region of interest" description="Disordered" evidence="3">
    <location>
        <begin position="93"/>
        <end position="135"/>
    </location>
</feature>
<feature type="region of interest" description="Disordered" evidence="3">
    <location>
        <begin position="1596"/>
        <end position="1637"/>
    </location>
</feature>
<feature type="compositionally biased region" description="Low complexity" evidence="3">
    <location>
        <begin position="723"/>
        <end position="739"/>
    </location>
</feature>
<feature type="coiled-coil region" evidence="2">
    <location>
        <begin position="1986"/>
        <end position="2195"/>
    </location>
</feature>
<feature type="compositionally biased region" description="Basic and acidic residues" evidence="3">
    <location>
        <begin position="751"/>
        <end position="768"/>
    </location>
</feature>
<accession>A0A9P9AS63</accession>
<feature type="compositionally biased region" description="Low complexity" evidence="3">
    <location>
        <begin position="949"/>
        <end position="962"/>
    </location>
</feature>
<keyword evidence="5" id="KW-1185">Reference proteome</keyword>
<gene>
    <name evidence="4" type="ORF">B0T10DRAFT_589519</name>
</gene>
<dbReference type="EMBL" id="JAGPYM010000005">
    <property type="protein sequence ID" value="KAH6894137.1"/>
    <property type="molecule type" value="Genomic_DNA"/>
</dbReference>
<feature type="compositionally biased region" description="Polar residues" evidence="3">
    <location>
        <begin position="177"/>
        <end position="202"/>
    </location>
</feature>
<feature type="compositionally biased region" description="Low complexity" evidence="3">
    <location>
        <begin position="770"/>
        <end position="783"/>
    </location>
</feature>
<feature type="compositionally biased region" description="Polar residues" evidence="3">
    <location>
        <begin position="937"/>
        <end position="946"/>
    </location>
</feature>
<feature type="compositionally biased region" description="Pro residues" evidence="3">
    <location>
        <begin position="98"/>
        <end position="108"/>
    </location>
</feature>
<feature type="region of interest" description="Disordered" evidence="3">
    <location>
        <begin position="1518"/>
        <end position="1549"/>
    </location>
</feature>
<feature type="region of interest" description="Disordered" evidence="3">
    <location>
        <begin position="2371"/>
        <end position="2503"/>
    </location>
</feature>
<feature type="compositionally biased region" description="Basic and acidic residues" evidence="3">
    <location>
        <begin position="1208"/>
        <end position="1237"/>
    </location>
</feature>
<evidence type="ECO:0000256" key="2">
    <source>
        <dbReference type="SAM" id="Coils"/>
    </source>
</evidence>
<feature type="compositionally biased region" description="Polar residues" evidence="3">
    <location>
        <begin position="340"/>
        <end position="349"/>
    </location>
</feature>
<feature type="region of interest" description="Disordered" evidence="3">
    <location>
        <begin position="892"/>
        <end position="1040"/>
    </location>
</feature>
<feature type="compositionally biased region" description="Basic residues" evidence="3">
    <location>
        <begin position="811"/>
        <end position="821"/>
    </location>
</feature>
<feature type="compositionally biased region" description="Polar residues" evidence="3">
    <location>
        <begin position="1241"/>
        <end position="1264"/>
    </location>
</feature>
<feature type="compositionally biased region" description="Low complexity" evidence="3">
    <location>
        <begin position="2371"/>
        <end position="2408"/>
    </location>
</feature>
<feature type="region of interest" description="Disordered" evidence="3">
    <location>
        <begin position="166"/>
        <end position="238"/>
    </location>
</feature>
<evidence type="ECO:0000313" key="5">
    <source>
        <dbReference type="Proteomes" id="UP000777438"/>
    </source>
</evidence>
<keyword evidence="1 2" id="KW-0175">Coiled coil</keyword>